<dbReference type="SUPFAM" id="SSF51206">
    <property type="entry name" value="cAMP-binding domain-like"/>
    <property type="match status" value="1"/>
</dbReference>
<proteinExistence type="predicted"/>
<dbReference type="SMART" id="SM00100">
    <property type="entry name" value="cNMP"/>
    <property type="match status" value="1"/>
</dbReference>
<dbReference type="CDD" id="cd00038">
    <property type="entry name" value="CAP_ED"/>
    <property type="match status" value="1"/>
</dbReference>
<gene>
    <name evidence="3" type="ORF">BECKFM1743A_GA0114220_106102</name>
    <name evidence="4" type="ORF">BECKFM1743B_GA0114221_105963</name>
    <name evidence="2" type="ORF">BECKFM1743C_GA0114222_1007115</name>
</gene>
<name>A0A450WPY0_9GAMM</name>
<dbReference type="InterPro" id="IPR000595">
    <property type="entry name" value="cNMP-bd_dom"/>
</dbReference>
<dbReference type="InterPro" id="IPR018490">
    <property type="entry name" value="cNMP-bd_dom_sf"/>
</dbReference>
<dbReference type="InterPro" id="IPR014710">
    <property type="entry name" value="RmlC-like_jellyroll"/>
</dbReference>
<evidence type="ECO:0000313" key="3">
    <source>
        <dbReference type="EMBL" id="VFJ71915.1"/>
    </source>
</evidence>
<dbReference type="EMBL" id="CAADFA010000071">
    <property type="protein sequence ID" value="VFJ49493.1"/>
    <property type="molecule type" value="Genomic_DNA"/>
</dbReference>
<dbReference type="PROSITE" id="PS50042">
    <property type="entry name" value="CNMP_BINDING_3"/>
    <property type="match status" value="1"/>
</dbReference>
<organism evidence="4">
    <name type="scientific">Candidatus Kentrum sp. FM</name>
    <dbReference type="NCBI Taxonomy" id="2126340"/>
    <lineage>
        <taxon>Bacteria</taxon>
        <taxon>Pseudomonadati</taxon>
        <taxon>Pseudomonadota</taxon>
        <taxon>Gammaproteobacteria</taxon>
        <taxon>Candidatus Kentrum</taxon>
    </lineage>
</organism>
<feature type="domain" description="Cyclic nucleotide-binding" evidence="1">
    <location>
        <begin position="15"/>
        <end position="135"/>
    </location>
</feature>
<dbReference type="Gene3D" id="2.60.120.10">
    <property type="entry name" value="Jelly Rolls"/>
    <property type="match status" value="1"/>
</dbReference>
<evidence type="ECO:0000259" key="1">
    <source>
        <dbReference type="PROSITE" id="PS50042"/>
    </source>
</evidence>
<dbReference type="AlphaFoldDB" id="A0A450WPY0"/>
<sequence>MNDLPDSERIHTSVLGDELDTEECRLLGTKMRIRRLADGERLVAVDSHDHTLFVLVEGRVAVTGDSQDAEENILYIMKQGECAGTRAFVDRTPRKATLRAIGDAIVYTLAPDDFESLLDTQPRIVYKIMRSLFRITHTNLMRMNLESQQLTDYISKTHGRY</sequence>
<dbReference type="EMBL" id="CAADFL010000596">
    <property type="protein sequence ID" value="VFK19105.1"/>
    <property type="molecule type" value="Genomic_DNA"/>
</dbReference>
<dbReference type="EMBL" id="CAADEZ010000610">
    <property type="protein sequence ID" value="VFJ71915.1"/>
    <property type="molecule type" value="Genomic_DNA"/>
</dbReference>
<protein>
    <submittedName>
        <fullName evidence="4">Cyclic nucleotide-binding domain-containing protein</fullName>
    </submittedName>
</protein>
<dbReference type="Pfam" id="PF00027">
    <property type="entry name" value="cNMP_binding"/>
    <property type="match status" value="1"/>
</dbReference>
<evidence type="ECO:0000313" key="2">
    <source>
        <dbReference type="EMBL" id="VFJ49493.1"/>
    </source>
</evidence>
<reference evidence="4" key="1">
    <citation type="submission" date="2019-02" db="EMBL/GenBank/DDBJ databases">
        <authorList>
            <person name="Gruber-Vodicka R. H."/>
            <person name="Seah K. B. B."/>
        </authorList>
    </citation>
    <scope>NUCLEOTIDE SEQUENCE</scope>
    <source>
        <strain evidence="3">BECK_BZ163</strain>
        <strain evidence="4">BECK_BZ164</strain>
        <strain evidence="2">BECK_BZ165</strain>
    </source>
</reference>
<evidence type="ECO:0000313" key="4">
    <source>
        <dbReference type="EMBL" id="VFK19105.1"/>
    </source>
</evidence>
<accession>A0A450WPY0</accession>